<dbReference type="PANTHER" id="PTHR24148">
    <property type="entry name" value="ANKYRIN REPEAT DOMAIN-CONTAINING PROTEIN 39 HOMOLOG-RELATED"/>
    <property type="match status" value="1"/>
</dbReference>
<feature type="non-terminal residue" evidence="1">
    <location>
        <position position="1"/>
    </location>
</feature>
<dbReference type="Proteomes" id="UP001302602">
    <property type="component" value="Unassembled WGS sequence"/>
</dbReference>
<proteinExistence type="predicted"/>
<dbReference type="RefSeq" id="XP_062647731.1">
    <property type="nucleotide sequence ID" value="XM_062787858.1"/>
</dbReference>
<reference evidence="1" key="2">
    <citation type="submission" date="2023-05" db="EMBL/GenBank/DDBJ databases">
        <authorList>
            <consortium name="Lawrence Berkeley National Laboratory"/>
            <person name="Steindorff A."/>
            <person name="Hensen N."/>
            <person name="Bonometti L."/>
            <person name="Westerberg I."/>
            <person name="Brannstrom I.O."/>
            <person name="Guillou S."/>
            <person name="Cros-Aarteil S."/>
            <person name="Calhoun S."/>
            <person name="Haridas S."/>
            <person name="Kuo A."/>
            <person name="Mondo S."/>
            <person name="Pangilinan J."/>
            <person name="Riley R."/>
            <person name="Labutti K."/>
            <person name="Andreopoulos B."/>
            <person name="Lipzen A."/>
            <person name="Chen C."/>
            <person name="Yanf M."/>
            <person name="Daum C."/>
            <person name="Ng V."/>
            <person name="Clum A."/>
            <person name="Ohm R."/>
            <person name="Martin F."/>
            <person name="Silar P."/>
            <person name="Natvig D."/>
            <person name="Lalanne C."/>
            <person name="Gautier V."/>
            <person name="Ament-Velasquez S.L."/>
            <person name="Kruys A."/>
            <person name="Hutchinson M.I."/>
            <person name="Powell A.J."/>
            <person name="Barry K."/>
            <person name="Miller A.N."/>
            <person name="Grigoriev I.V."/>
            <person name="Debuchy R."/>
            <person name="Gladieux P."/>
            <person name="Thoren M.H."/>
            <person name="Johannesson H."/>
        </authorList>
    </citation>
    <scope>NUCLEOTIDE SEQUENCE</scope>
    <source>
        <strain evidence="1">CBS 731.68</strain>
    </source>
</reference>
<sequence length="68" mass="7722">VELRILRRRFFITSKGFFGLGPRNAKPGDAVFILYGCSVPVILRRSREFWTFIGEAFVAGIMDGEVIQ</sequence>
<dbReference type="AlphaFoldDB" id="A0AAN6U042"/>
<gene>
    <name evidence="1" type="ORF">N657DRAFT_546581</name>
</gene>
<dbReference type="InterPro" id="IPR052895">
    <property type="entry name" value="HetReg/Transcr_Mod"/>
</dbReference>
<comment type="caution">
    <text evidence="1">The sequence shown here is derived from an EMBL/GenBank/DDBJ whole genome shotgun (WGS) entry which is preliminary data.</text>
</comment>
<reference evidence="1" key="1">
    <citation type="journal article" date="2023" name="Mol. Phylogenet. Evol.">
        <title>Genome-scale phylogeny and comparative genomics of the fungal order Sordariales.</title>
        <authorList>
            <person name="Hensen N."/>
            <person name="Bonometti L."/>
            <person name="Westerberg I."/>
            <person name="Brannstrom I.O."/>
            <person name="Guillou S."/>
            <person name="Cros-Aarteil S."/>
            <person name="Calhoun S."/>
            <person name="Haridas S."/>
            <person name="Kuo A."/>
            <person name="Mondo S."/>
            <person name="Pangilinan J."/>
            <person name="Riley R."/>
            <person name="LaButti K."/>
            <person name="Andreopoulos B."/>
            <person name="Lipzen A."/>
            <person name="Chen C."/>
            <person name="Yan M."/>
            <person name="Daum C."/>
            <person name="Ng V."/>
            <person name="Clum A."/>
            <person name="Steindorff A."/>
            <person name="Ohm R.A."/>
            <person name="Martin F."/>
            <person name="Silar P."/>
            <person name="Natvig D.O."/>
            <person name="Lalanne C."/>
            <person name="Gautier V."/>
            <person name="Ament-Velasquez S.L."/>
            <person name="Kruys A."/>
            <person name="Hutchinson M.I."/>
            <person name="Powell A.J."/>
            <person name="Barry K."/>
            <person name="Miller A.N."/>
            <person name="Grigoriev I.V."/>
            <person name="Debuchy R."/>
            <person name="Gladieux P."/>
            <person name="Hiltunen Thoren M."/>
            <person name="Johannesson H."/>
        </authorList>
    </citation>
    <scope>NUCLEOTIDE SEQUENCE</scope>
    <source>
        <strain evidence="1">CBS 731.68</strain>
    </source>
</reference>
<dbReference type="Pfam" id="PF26639">
    <property type="entry name" value="Het-6_barrel"/>
    <property type="match status" value="1"/>
</dbReference>
<dbReference type="EMBL" id="MU853228">
    <property type="protein sequence ID" value="KAK4123960.1"/>
    <property type="molecule type" value="Genomic_DNA"/>
</dbReference>
<dbReference type="PANTHER" id="PTHR24148:SF64">
    <property type="entry name" value="HETEROKARYON INCOMPATIBILITY DOMAIN-CONTAINING PROTEIN"/>
    <property type="match status" value="1"/>
</dbReference>
<name>A0AAN6U042_9PEZI</name>
<organism evidence="1 2">
    <name type="scientific">Parathielavia appendiculata</name>
    <dbReference type="NCBI Taxonomy" id="2587402"/>
    <lineage>
        <taxon>Eukaryota</taxon>
        <taxon>Fungi</taxon>
        <taxon>Dikarya</taxon>
        <taxon>Ascomycota</taxon>
        <taxon>Pezizomycotina</taxon>
        <taxon>Sordariomycetes</taxon>
        <taxon>Sordariomycetidae</taxon>
        <taxon>Sordariales</taxon>
        <taxon>Chaetomiaceae</taxon>
        <taxon>Parathielavia</taxon>
    </lineage>
</organism>
<protein>
    <submittedName>
        <fullName evidence="1">Uncharacterized protein</fullName>
    </submittedName>
</protein>
<accession>A0AAN6U042</accession>
<keyword evidence="2" id="KW-1185">Reference proteome</keyword>
<dbReference type="GeneID" id="87824628"/>
<feature type="non-terminal residue" evidence="1">
    <location>
        <position position="68"/>
    </location>
</feature>
<evidence type="ECO:0000313" key="2">
    <source>
        <dbReference type="Proteomes" id="UP001302602"/>
    </source>
</evidence>
<evidence type="ECO:0000313" key="1">
    <source>
        <dbReference type="EMBL" id="KAK4123960.1"/>
    </source>
</evidence>